<keyword evidence="6" id="KW-0732">Signal</keyword>
<evidence type="ECO:0000256" key="4">
    <source>
        <dbReference type="ARBA" id="ARBA00023180"/>
    </source>
</evidence>
<feature type="region of interest" description="Disordered" evidence="5">
    <location>
        <begin position="25"/>
        <end position="62"/>
    </location>
</feature>
<keyword evidence="3" id="KW-1015">Disulfide bond</keyword>
<dbReference type="PROSITE" id="PS01186">
    <property type="entry name" value="EGF_2"/>
    <property type="match status" value="2"/>
</dbReference>
<evidence type="ECO:0000259" key="8">
    <source>
        <dbReference type="PROSITE" id="PS01186"/>
    </source>
</evidence>
<gene>
    <name evidence="10" type="primary">LOC111818426</name>
</gene>
<dbReference type="SUPFAM" id="SSF57196">
    <property type="entry name" value="EGF/Laminin"/>
    <property type="match status" value="1"/>
</dbReference>
<evidence type="ECO:0000256" key="5">
    <source>
        <dbReference type="SAM" id="MobiDB-lite"/>
    </source>
</evidence>
<dbReference type="RefSeq" id="XP_023578137.1">
    <property type="nucleotide sequence ID" value="XM_023722369.1"/>
</dbReference>
<evidence type="ECO:0000256" key="1">
    <source>
        <dbReference type="ARBA" id="ARBA00022536"/>
    </source>
</evidence>
<dbReference type="Pfam" id="PF25024">
    <property type="entry name" value="EGF_TEN"/>
    <property type="match status" value="1"/>
</dbReference>
<dbReference type="Proteomes" id="UP000515203">
    <property type="component" value="Unplaced"/>
</dbReference>
<feature type="domain" description="EGF-like" evidence="7 8">
    <location>
        <begin position="271"/>
        <end position="282"/>
    </location>
</feature>
<keyword evidence="2" id="KW-0677">Repeat</keyword>
<keyword evidence="4" id="KW-0325">Glycoprotein</keyword>
<feature type="compositionally biased region" description="Basic and acidic residues" evidence="5">
    <location>
        <begin position="360"/>
        <end position="373"/>
    </location>
</feature>
<feature type="chain" id="PRO_5027625742" evidence="6">
    <location>
        <begin position="23"/>
        <end position="379"/>
    </location>
</feature>
<evidence type="ECO:0000256" key="2">
    <source>
        <dbReference type="ARBA" id="ARBA00022737"/>
    </source>
</evidence>
<dbReference type="GeneID" id="111818426"/>
<keyword evidence="9" id="KW-1185">Reference proteome</keyword>
<dbReference type="PROSITE" id="PS00022">
    <property type="entry name" value="EGF_1"/>
    <property type="match status" value="2"/>
</dbReference>
<organism evidence="9 10">
    <name type="scientific">Octodon degus</name>
    <name type="common">Degu</name>
    <name type="synonym">Sciurus degus</name>
    <dbReference type="NCBI Taxonomy" id="10160"/>
    <lineage>
        <taxon>Eukaryota</taxon>
        <taxon>Metazoa</taxon>
        <taxon>Chordata</taxon>
        <taxon>Craniata</taxon>
        <taxon>Vertebrata</taxon>
        <taxon>Euteleostomi</taxon>
        <taxon>Mammalia</taxon>
        <taxon>Eutheria</taxon>
        <taxon>Euarchontoglires</taxon>
        <taxon>Glires</taxon>
        <taxon>Rodentia</taxon>
        <taxon>Hystricomorpha</taxon>
        <taxon>Octodontidae</taxon>
        <taxon>Octodon</taxon>
    </lineage>
</organism>
<accession>A0A6P6F108</accession>
<evidence type="ECO:0000256" key="6">
    <source>
        <dbReference type="SAM" id="SignalP"/>
    </source>
</evidence>
<evidence type="ECO:0000256" key="3">
    <source>
        <dbReference type="ARBA" id="ARBA00023157"/>
    </source>
</evidence>
<dbReference type="PANTHER" id="PTHR11219:SF69">
    <property type="entry name" value="TENEURIN-A"/>
    <property type="match status" value="1"/>
</dbReference>
<protein>
    <submittedName>
        <fullName evidence="10">Tenascin-X-like</fullName>
    </submittedName>
</protein>
<feature type="domain" description="EGF-like" evidence="7 8">
    <location>
        <begin position="338"/>
        <end position="349"/>
    </location>
</feature>
<dbReference type="InterPro" id="IPR000742">
    <property type="entry name" value="EGF"/>
</dbReference>
<dbReference type="InParanoid" id="A0A6P6F108"/>
<name>A0A6P6F108_OCTDE</name>
<dbReference type="Gene3D" id="2.10.25.10">
    <property type="entry name" value="Laminin"/>
    <property type="match status" value="4"/>
</dbReference>
<dbReference type="OrthoDB" id="6130531at2759"/>
<feature type="region of interest" description="Disordered" evidence="5">
    <location>
        <begin position="348"/>
        <end position="379"/>
    </location>
</feature>
<evidence type="ECO:0000313" key="10">
    <source>
        <dbReference type="RefSeq" id="XP_023578137.1"/>
    </source>
</evidence>
<dbReference type="PANTHER" id="PTHR11219">
    <property type="entry name" value="TENEURIN AND N-ACETYLGLUCOSAMINE-1-PHOSPHODIESTER ALPHA-N-ACETYLGLUCOSAMINIDASE"/>
    <property type="match status" value="1"/>
</dbReference>
<sequence>MPAQRALTIGLAFLVLLGTARAGPFSPRSNVTLPAPRPPPRPGGRTAGAGEGRPSSQHYEHTVEGGEKQVVFTHRINLPPSAGCGCAPGAEPSAPASEVQALRARLEALEALVRGLKEQCSGGCCPAAAQAGTGKTDVRSLCSLHGVFDLSRCACSCEPGWGGATCSEPAETPASSAPAAPTSCPEDCNDQGRCVRGRCVCFPGFSGPSCAWPSCPGDCQGRGRCVQGACVCRAGFGGVCVCDEGFAGEDCGVRRCPFDCHRRGRCEDGRCVCHAGYGGEDCGQEELPASPCPGGCGPRELCRAGRCVCVEGFRGPDCAIQTCPGDCRGRGECRQGSCICQDGYAGEDCGEGERLGPGCREQKLREDPGERGPGRRSGG</sequence>
<dbReference type="Pfam" id="PF23106">
    <property type="entry name" value="EGF_Teneurin"/>
    <property type="match status" value="1"/>
</dbReference>
<dbReference type="FunFam" id="2.10.25.10:FF:000001">
    <property type="entry name" value="Tenascin C"/>
    <property type="match status" value="4"/>
</dbReference>
<keyword evidence="1" id="KW-0245">EGF-like domain</keyword>
<dbReference type="InterPro" id="IPR051216">
    <property type="entry name" value="Teneurin"/>
</dbReference>
<evidence type="ECO:0000259" key="7">
    <source>
        <dbReference type="PROSITE" id="PS00022"/>
    </source>
</evidence>
<reference evidence="10" key="1">
    <citation type="submission" date="2025-08" db="UniProtKB">
        <authorList>
            <consortium name="RefSeq"/>
        </authorList>
    </citation>
    <scope>IDENTIFICATION</scope>
</reference>
<dbReference type="SMART" id="SM00181">
    <property type="entry name" value="EGF"/>
    <property type="match status" value="5"/>
</dbReference>
<feature type="signal peptide" evidence="6">
    <location>
        <begin position="1"/>
        <end position="22"/>
    </location>
</feature>
<dbReference type="AlphaFoldDB" id="A0A6P6F108"/>
<evidence type="ECO:0000313" key="9">
    <source>
        <dbReference type="Proteomes" id="UP000515203"/>
    </source>
</evidence>
<proteinExistence type="predicted"/>